<dbReference type="CDD" id="cd00082">
    <property type="entry name" value="HisKA"/>
    <property type="match status" value="1"/>
</dbReference>
<evidence type="ECO:0000256" key="5">
    <source>
        <dbReference type="SAM" id="MobiDB-lite"/>
    </source>
</evidence>
<accession>A0ABX1EE86</accession>
<dbReference type="InterPro" id="IPR004358">
    <property type="entry name" value="Sig_transdc_His_kin-like_C"/>
</dbReference>
<keyword evidence="11" id="KW-1185">Reference proteome</keyword>
<dbReference type="InterPro" id="IPR001789">
    <property type="entry name" value="Sig_transdc_resp-reg_receiver"/>
</dbReference>
<dbReference type="Pfam" id="PF02518">
    <property type="entry name" value="HATPase_c"/>
    <property type="match status" value="1"/>
</dbReference>
<evidence type="ECO:0000256" key="4">
    <source>
        <dbReference type="PROSITE-ProRule" id="PRU00169"/>
    </source>
</evidence>
<keyword evidence="6" id="KW-0472">Membrane</keyword>
<dbReference type="InterPro" id="IPR011006">
    <property type="entry name" value="CheY-like_superfamily"/>
</dbReference>
<dbReference type="SUPFAM" id="SSF52172">
    <property type="entry name" value="CheY-like"/>
    <property type="match status" value="1"/>
</dbReference>
<dbReference type="SMART" id="SM00387">
    <property type="entry name" value="HATPase_c"/>
    <property type="match status" value="1"/>
</dbReference>
<gene>
    <name evidence="10" type="ORF">HEQ75_23500</name>
</gene>
<keyword evidence="7" id="KW-0732">Signal</keyword>
<evidence type="ECO:0000256" key="3">
    <source>
        <dbReference type="ARBA" id="ARBA00022553"/>
    </source>
</evidence>
<evidence type="ECO:0000259" key="8">
    <source>
        <dbReference type="PROSITE" id="PS50109"/>
    </source>
</evidence>
<dbReference type="InterPro" id="IPR036890">
    <property type="entry name" value="HATPase_C_sf"/>
</dbReference>
<feature type="modified residue" description="4-aspartylphosphate" evidence="4">
    <location>
        <position position="373"/>
    </location>
</feature>
<dbReference type="Proteomes" id="UP000787635">
    <property type="component" value="Unassembled WGS sequence"/>
</dbReference>
<protein>
    <recommendedName>
        <fullName evidence="2">histidine kinase</fullName>
        <ecNumber evidence="2">2.7.13.3</ecNumber>
    </recommendedName>
</protein>
<proteinExistence type="predicted"/>
<name>A0ABX1EE86_9PROT</name>
<comment type="catalytic activity">
    <reaction evidence="1">
        <text>ATP + protein L-histidine = ADP + protein N-phospho-L-histidine.</text>
        <dbReference type="EC" id="2.7.13.3"/>
    </reaction>
</comment>
<feature type="compositionally biased region" description="Low complexity" evidence="5">
    <location>
        <begin position="313"/>
        <end position="324"/>
    </location>
</feature>
<dbReference type="Gene3D" id="1.10.287.130">
    <property type="match status" value="1"/>
</dbReference>
<dbReference type="PANTHER" id="PTHR45339">
    <property type="entry name" value="HYBRID SIGNAL TRANSDUCTION HISTIDINE KINASE J"/>
    <property type="match status" value="1"/>
</dbReference>
<dbReference type="InterPro" id="IPR036097">
    <property type="entry name" value="HisK_dim/P_sf"/>
</dbReference>
<dbReference type="PANTHER" id="PTHR45339:SF5">
    <property type="entry name" value="HISTIDINE KINASE"/>
    <property type="match status" value="1"/>
</dbReference>
<feature type="domain" description="Histidine kinase" evidence="8">
    <location>
        <begin position="92"/>
        <end position="301"/>
    </location>
</feature>
<evidence type="ECO:0000256" key="7">
    <source>
        <dbReference type="SAM" id="SignalP"/>
    </source>
</evidence>
<organism evidence="10 11">
    <name type="scientific">Falsiroseomonas selenitidurans</name>
    <dbReference type="NCBI Taxonomy" id="2716335"/>
    <lineage>
        <taxon>Bacteria</taxon>
        <taxon>Pseudomonadati</taxon>
        <taxon>Pseudomonadota</taxon>
        <taxon>Alphaproteobacteria</taxon>
        <taxon>Acetobacterales</taxon>
        <taxon>Roseomonadaceae</taxon>
        <taxon>Falsiroseomonas</taxon>
    </lineage>
</organism>
<keyword evidence="6" id="KW-1133">Transmembrane helix</keyword>
<evidence type="ECO:0000256" key="1">
    <source>
        <dbReference type="ARBA" id="ARBA00000085"/>
    </source>
</evidence>
<reference evidence="10 11" key="1">
    <citation type="submission" date="2020-03" db="EMBL/GenBank/DDBJ databases">
        <title>Roseomonas selenitidurans sp. nov. isolated from urban soil.</title>
        <authorList>
            <person name="Liu H."/>
        </authorList>
    </citation>
    <scope>NUCLEOTIDE SEQUENCE [LARGE SCALE GENOMIC DNA]</scope>
    <source>
        <strain evidence="10 11">BU-1</strain>
    </source>
</reference>
<keyword evidence="6" id="KW-0812">Transmembrane</keyword>
<dbReference type="PROSITE" id="PS50110">
    <property type="entry name" value="RESPONSE_REGULATORY"/>
    <property type="match status" value="1"/>
</dbReference>
<evidence type="ECO:0000313" key="11">
    <source>
        <dbReference type="Proteomes" id="UP000787635"/>
    </source>
</evidence>
<dbReference type="CDD" id="cd16922">
    <property type="entry name" value="HATPase_EvgS-ArcB-TorS-like"/>
    <property type="match status" value="1"/>
</dbReference>
<feature type="domain" description="Response regulatory" evidence="9">
    <location>
        <begin position="324"/>
        <end position="441"/>
    </location>
</feature>
<dbReference type="RefSeq" id="WP_168034565.1">
    <property type="nucleotide sequence ID" value="NZ_JAAVNE010000056.1"/>
</dbReference>
<dbReference type="SMART" id="SM00388">
    <property type="entry name" value="HisKA"/>
    <property type="match status" value="1"/>
</dbReference>
<dbReference type="InterPro" id="IPR005467">
    <property type="entry name" value="His_kinase_dom"/>
</dbReference>
<dbReference type="SUPFAM" id="SSF47384">
    <property type="entry name" value="Homodimeric domain of signal transducing histidine kinase"/>
    <property type="match status" value="1"/>
</dbReference>
<sequence length="462" mass="47539">MKLQAALALLLLPALAALALPVAAAAGWLPEPWHLSVLVAVALVQALGGLLAALAWRAATRRAARAAAAAVRAATVEATQRAERQRADMLANAAHEVRTPLSGIQGLLDLVLGVPGLPPAARQDAAAARQAASDLMLLLRDLIEVPGAPAPPLAATPFRVDELMQEVVALLRARALAQGNRLAVAVALGTPPAWRGDAARIRQILTNMVANAIRFTQSGEVRIEARETAAGALELAVSDTGRGIALERQGALFERFQRSEGGTGLGLSICHDLAARMGGQIAVRSAPGRGTTFVVTLPLQQADAPPPEAMETGPPRSGRRAGPPVLVVDDVSVNRRLLGTLLERAGYRHEAVADAATALALVQERPYAAVLMDLQMPGLGGLEATRLLRALPPPAGRLPILAVTAHVEPASREAALAAGMDGYLLKPVALVDLAAALDLALAVPGSVPPAPDASGLGSPASV</sequence>
<dbReference type="EMBL" id="JAAVNE010000056">
    <property type="protein sequence ID" value="NKC33847.1"/>
    <property type="molecule type" value="Genomic_DNA"/>
</dbReference>
<feature type="region of interest" description="Disordered" evidence="5">
    <location>
        <begin position="303"/>
        <end position="324"/>
    </location>
</feature>
<dbReference type="PROSITE" id="PS50109">
    <property type="entry name" value="HIS_KIN"/>
    <property type="match status" value="1"/>
</dbReference>
<comment type="caution">
    <text evidence="10">The sequence shown here is derived from an EMBL/GenBank/DDBJ whole genome shotgun (WGS) entry which is preliminary data.</text>
</comment>
<dbReference type="CDD" id="cd17546">
    <property type="entry name" value="REC_hyHK_CKI1_RcsC-like"/>
    <property type="match status" value="1"/>
</dbReference>
<dbReference type="Gene3D" id="3.40.50.2300">
    <property type="match status" value="1"/>
</dbReference>
<feature type="chain" id="PRO_5045775126" description="histidine kinase" evidence="7">
    <location>
        <begin position="20"/>
        <end position="462"/>
    </location>
</feature>
<dbReference type="PRINTS" id="PR00344">
    <property type="entry name" value="BCTRLSENSOR"/>
</dbReference>
<dbReference type="InterPro" id="IPR003594">
    <property type="entry name" value="HATPase_dom"/>
</dbReference>
<feature type="signal peptide" evidence="7">
    <location>
        <begin position="1"/>
        <end position="19"/>
    </location>
</feature>
<dbReference type="Pfam" id="PF00512">
    <property type="entry name" value="HisKA"/>
    <property type="match status" value="1"/>
</dbReference>
<dbReference type="SUPFAM" id="SSF55874">
    <property type="entry name" value="ATPase domain of HSP90 chaperone/DNA topoisomerase II/histidine kinase"/>
    <property type="match status" value="1"/>
</dbReference>
<evidence type="ECO:0000256" key="6">
    <source>
        <dbReference type="SAM" id="Phobius"/>
    </source>
</evidence>
<dbReference type="SMART" id="SM00448">
    <property type="entry name" value="REC"/>
    <property type="match status" value="1"/>
</dbReference>
<dbReference type="InterPro" id="IPR003661">
    <property type="entry name" value="HisK_dim/P_dom"/>
</dbReference>
<feature type="transmembrane region" description="Helical" evidence="6">
    <location>
        <begin position="35"/>
        <end position="56"/>
    </location>
</feature>
<evidence type="ECO:0000259" key="9">
    <source>
        <dbReference type="PROSITE" id="PS50110"/>
    </source>
</evidence>
<dbReference type="EC" id="2.7.13.3" evidence="2"/>
<keyword evidence="3 4" id="KW-0597">Phosphoprotein</keyword>
<evidence type="ECO:0000313" key="10">
    <source>
        <dbReference type="EMBL" id="NKC33847.1"/>
    </source>
</evidence>
<dbReference type="Gene3D" id="3.30.565.10">
    <property type="entry name" value="Histidine kinase-like ATPase, C-terminal domain"/>
    <property type="match status" value="1"/>
</dbReference>
<evidence type="ECO:0000256" key="2">
    <source>
        <dbReference type="ARBA" id="ARBA00012438"/>
    </source>
</evidence>
<dbReference type="Pfam" id="PF00072">
    <property type="entry name" value="Response_reg"/>
    <property type="match status" value="1"/>
</dbReference>